<dbReference type="AlphaFoldDB" id="C5FRS3"/>
<dbReference type="VEuPathDB" id="FungiDB:MCYG_05395"/>
<dbReference type="HOGENOM" id="CLU_2060951_0_0_1"/>
<name>C5FRS3_ARTOC</name>
<gene>
    <name evidence="1" type="ORF">MCYG_05395</name>
</gene>
<keyword evidence="2" id="KW-1185">Reference proteome</keyword>
<evidence type="ECO:0000313" key="1">
    <source>
        <dbReference type="EMBL" id="EEQ32576.1"/>
    </source>
</evidence>
<reference evidence="2" key="1">
    <citation type="journal article" date="2012" name="MBio">
        <title>Comparative genome analysis of Trichophyton rubrum and related dermatophytes reveals candidate genes involved in infection.</title>
        <authorList>
            <person name="Martinez D.A."/>
            <person name="Oliver B.G."/>
            <person name="Graeser Y."/>
            <person name="Goldberg J.M."/>
            <person name="Li W."/>
            <person name="Martinez-Rossi N.M."/>
            <person name="Monod M."/>
            <person name="Shelest E."/>
            <person name="Barton R.C."/>
            <person name="Birch E."/>
            <person name="Brakhage A.A."/>
            <person name="Chen Z."/>
            <person name="Gurr S.J."/>
            <person name="Heiman D."/>
            <person name="Heitman J."/>
            <person name="Kosti I."/>
            <person name="Rossi A."/>
            <person name="Saif S."/>
            <person name="Samalova M."/>
            <person name="Saunders C.W."/>
            <person name="Shea T."/>
            <person name="Summerbell R.C."/>
            <person name="Xu J."/>
            <person name="Young S."/>
            <person name="Zeng Q."/>
            <person name="Birren B.W."/>
            <person name="Cuomo C.A."/>
            <person name="White T.C."/>
        </authorList>
    </citation>
    <scope>NUCLEOTIDE SEQUENCE [LARGE SCALE GENOMIC DNA]</scope>
    <source>
        <strain evidence="2">ATCC MYA-4605 / CBS 113480</strain>
    </source>
</reference>
<dbReference type="EMBL" id="DS995705">
    <property type="protein sequence ID" value="EEQ32576.1"/>
    <property type="molecule type" value="Genomic_DNA"/>
</dbReference>
<accession>C5FRS3</accession>
<protein>
    <submittedName>
        <fullName evidence="1">Uncharacterized protein</fullName>
    </submittedName>
</protein>
<dbReference type="Proteomes" id="UP000002035">
    <property type="component" value="Unassembled WGS sequence"/>
</dbReference>
<dbReference type="GeneID" id="9228736"/>
<proteinExistence type="predicted"/>
<dbReference type="RefSeq" id="XP_002845526.1">
    <property type="nucleotide sequence ID" value="XM_002845480.1"/>
</dbReference>
<organism evidence="1 2">
    <name type="scientific">Arthroderma otae (strain ATCC MYA-4605 / CBS 113480)</name>
    <name type="common">Microsporum canis</name>
    <dbReference type="NCBI Taxonomy" id="554155"/>
    <lineage>
        <taxon>Eukaryota</taxon>
        <taxon>Fungi</taxon>
        <taxon>Dikarya</taxon>
        <taxon>Ascomycota</taxon>
        <taxon>Pezizomycotina</taxon>
        <taxon>Eurotiomycetes</taxon>
        <taxon>Eurotiomycetidae</taxon>
        <taxon>Onygenales</taxon>
        <taxon>Arthrodermataceae</taxon>
        <taxon>Microsporum</taxon>
    </lineage>
</organism>
<sequence>MAFELEECSSSRENLGATTASLELLAGESEEKKQFDVGLKERSGGAWNIAFPNWEKKTTSLRASLTPPPHDLFDVNIQHLQLQHIIMEKYMHLHSSHRRGLHVWQDWTKLTLKYSQHAR</sequence>
<evidence type="ECO:0000313" key="2">
    <source>
        <dbReference type="Proteomes" id="UP000002035"/>
    </source>
</evidence>